<keyword evidence="4 9" id="KW-0285">Flavoprotein</keyword>
<evidence type="ECO:0000256" key="8">
    <source>
        <dbReference type="ARBA" id="ARBA00023002"/>
    </source>
</evidence>
<evidence type="ECO:0000259" key="11">
    <source>
        <dbReference type="PROSITE" id="PS51384"/>
    </source>
</evidence>
<dbReference type="GO" id="GO:0016651">
    <property type="term" value="F:oxidoreductase activity, acting on NAD(P)H"/>
    <property type="evidence" value="ECO:0007669"/>
    <property type="project" value="UniProtKB-UniRule"/>
</dbReference>
<sequence>MGHPSITILYGSETGNSQEFAQVLGRKCLYLSLNTVVSSLDNFDLKRLLDVKLLVVICSTTGQGDIPRNGKKFWKFMLKKGLPNDLLSHLSFTTFGLGDSSYAKFNYAIRKIHKRLIQLGAHEFSDRAESDEQSPEGNEGYYAEWERLLLEKIKKLSHHEIDPNTLLPPMNGIVAQTNKFKKITSNVKEVALTRFELLTGVIEVNERITSADHFQDVRRLVIKDTSNSLEYKPGDTIALYPSNDPKDVESLIEDQDWQDIADFPLIIDGPTPTIEGGLVKKLTLRSLLTHHLDIMSIPRRSFFMIAHHFSTDEREREKLYEFSLIDNIDALYDYANRPRRSILETILEFHSLRVPVQYVFDLIPTIKPRLFSISSTPSPSTVELTVAIVEYRTIIKRLRKGVCTRWVKELEENDRIKFSVHPNNVKFPPGPLIMVAPGTGIAPVKSIIEQRLELGMQDMYLFTGNRFHDKDFLYGDLWESLASKNQLRLFPSFSRDEKKSYVQDTLYAQSDLIFDLIYNKNATFYLCGSSGKMPIQVRITIETILEDHLGISNEESTKFCLELENKGRYIQETW</sequence>
<comment type="catalytic activity">
    <reaction evidence="9">
        <text>2 oxidized [2Fe-2S]-[protein] + NADPH = 2 reduced [2Fe-2S]-[protein] + NADP(+) + H(+)</text>
        <dbReference type="Rhea" id="RHEA:67716"/>
        <dbReference type="Rhea" id="RHEA-COMP:17327"/>
        <dbReference type="Rhea" id="RHEA-COMP:17328"/>
        <dbReference type="ChEBI" id="CHEBI:15378"/>
        <dbReference type="ChEBI" id="CHEBI:33737"/>
        <dbReference type="ChEBI" id="CHEBI:33738"/>
        <dbReference type="ChEBI" id="CHEBI:57783"/>
        <dbReference type="ChEBI" id="CHEBI:58349"/>
    </reaction>
</comment>
<dbReference type="PRINTS" id="PR00371">
    <property type="entry name" value="FPNCR"/>
</dbReference>
<comment type="subcellular location">
    <subcellularLocation>
        <location evidence="9">Cytoplasm</location>
    </subcellularLocation>
    <subcellularLocation>
        <location evidence="9">Mitochondrion</location>
    </subcellularLocation>
    <text evidence="9">Relocalizes to mitochondria after H(2)O(2) exposure.</text>
</comment>
<keyword evidence="9" id="KW-0496">Mitochondrion</keyword>
<dbReference type="InterPro" id="IPR008254">
    <property type="entry name" value="Flavodoxin/NO_synth"/>
</dbReference>
<feature type="binding site" evidence="9">
    <location>
        <position position="132"/>
    </location>
    <ligand>
        <name>FMN</name>
        <dbReference type="ChEBI" id="CHEBI:58210"/>
    </ligand>
</feature>
<keyword evidence="3 9" id="KW-0963">Cytoplasm</keyword>
<evidence type="ECO:0000256" key="9">
    <source>
        <dbReference type="HAMAP-Rule" id="MF_03178"/>
    </source>
</evidence>
<keyword evidence="8 9" id="KW-0560">Oxidoreductase</keyword>
<dbReference type="Gene3D" id="3.40.50.360">
    <property type="match status" value="1"/>
</dbReference>
<dbReference type="InterPro" id="IPR028879">
    <property type="entry name" value="NDOR1"/>
</dbReference>
<dbReference type="InterPro" id="IPR001094">
    <property type="entry name" value="Flavdoxin-like"/>
</dbReference>
<keyword evidence="7 9" id="KW-0521">NADP</keyword>
<feature type="domain" description="FAD-binding FR-type" evidence="11">
    <location>
        <begin position="195"/>
        <end position="429"/>
    </location>
</feature>
<dbReference type="Gene3D" id="2.40.30.10">
    <property type="entry name" value="Translation factors"/>
    <property type="match status" value="1"/>
</dbReference>
<feature type="binding site" evidence="9">
    <location>
        <begin position="494"/>
        <end position="495"/>
    </location>
    <ligand>
        <name>NADP(+)</name>
        <dbReference type="ChEBI" id="CHEBI:58349"/>
    </ligand>
</feature>
<reference evidence="12 13" key="1">
    <citation type="submission" date="2016-02" db="EMBL/GenBank/DDBJ databases">
        <title>Comparative genomic and transcriptomic foundation for Pichia pastoris.</title>
        <authorList>
            <person name="Love K.R."/>
            <person name="Shah K.A."/>
            <person name="Whittaker C.A."/>
            <person name="Wu J."/>
            <person name="Bartlett M.C."/>
            <person name="Ma D."/>
            <person name="Leeson R.L."/>
            <person name="Priest M."/>
            <person name="Young S.K."/>
            <person name="Love J.C."/>
        </authorList>
    </citation>
    <scope>NUCLEOTIDE SEQUENCE [LARGE SCALE GENOMIC DNA]</scope>
    <source>
        <strain evidence="12 13">ATCC 28485</strain>
    </source>
</reference>
<feature type="binding site" evidence="9">
    <location>
        <position position="439"/>
    </location>
    <ligand>
        <name>NADP(+)</name>
        <dbReference type="ChEBI" id="CHEBI:58349"/>
    </ligand>
</feature>
<feature type="binding site" evidence="9">
    <location>
        <begin position="401"/>
        <end position="404"/>
    </location>
    <ligand>
        <name>FAD</name>
        <dbReference type="ChEBI" id="CHEBI:57692"/>
    </ligand>
</feature>
<feature type="binding site" evidence="9">
    <location>
        <begin position="97"/>
        <end position="106"/>
    </location>
    <ligand>
        <name>FMN</name>
        <dbReference type="ChEBI" id="CHEBI:58210"/>
    </ligand>
</feature>
<dbReference type="PRINTS" id="PR00369">
    <property type="entry name" value="FLAVODOXIN"/>
</dbReference>
<dbReference type="OrthoDB" id="1856718at2759"/>
<dbReference type="InterPro" id="IPR017938">
    <property type="entry name" value="Riboflavin_synthase-like_b-brl"/>
</dbReference>
<feature type="domain" description="Flavodoxin-like" evidence="10">
    <location>
        <begin position="6"/>
        <end position="150"/>
    </location>
</feature>
<organism evidence="12 13">
    <name type="scientific">Komagataella pastoris</name>
    <name type="common">Yeast</name>
    <name type="synonym">Pichia pastoris</name>
    <dbReference type="NCBI Taxonomy" id="4922"/>
    <lineage>
        <taxon>Eukaryota</taxon>
        <taxon>Fungi</taxon>
        <taxon>Dikarya</taxon>
        <taxon>Ascomycota</taxon>
        <taxon>Saccharomycotina</taxon>
        <taxon>Pichiomycetes</taxon>
        <taxon>Pichiales</taxon>
        <taxon>Pichiaceae</taxon>
        <taxon>Komagataella</taxon>
    </lineage>
</organism>
<feature type="binding site" evidence="9">
    <location>
        <position position="339"/>
    </location>
    <ligand>
        <name>FAD</name>
        <dbReference type="ChEBI" id="CHEBI:57692"/>
    </ligand>
</feature>
<dbReference type="Pfam" id="PF00258">
    <property type="entry name" value="Flavodoxin_1"/>
    <property type="match status" value="1"/>
</dbReference>
<dbReference type="AlphaFoldDB" id="A0A1B2JGM7"/>
<dbReference type="PROSITE" id="PS50902">
    <property type="entry name" value="FLAVODOXIN_LIKE"/>
    <property type="match status" value="1"/>
</dbReference>
<comment type="similarity">
    <text evidence="9">In the N-terminal section; belongs to the flavodoxin family.</text>
</comment>
<evidence type="ECO:0000313" key="13">
    <source>
        <dbReference type="Proteomes" id="UP000094565"/>
    </source>
</evidence>
<dbReference type="InterPro" id="IPR039261">
    <property type="entry name" value="FNR_nucleotide-bd"/>
</dbReference>
<feature type="binding site" evidence="9">
    <location>
        <begin position="59"/>
        <end position="62"/>
    </location>
    <ligand>
        <name>FMN</name>
        <dbReference type="ChEBI" id="CHEBI:58210"/>
    </ligand>
</feature>
<dbReference type="FunFam" id="3.40.50.80:FF:000030">
    <property type="entry name" value="NADPH-dependent diflavin oxidoreductase 1"/>
    <property type="match status" value="1"/>
</dbReference>
<dbReference type="Pfam" id="PF00175">
    <property type="entry name" value="NAD_binding_1"/>
    <property type="match status" value="1"/>
</dbReference>
<evidence type="ECO:0000313" key="12">
    <source>
        <dbReference type="EMBL" id="ANZ77224.1"/>
    </source>
</evidence>
<dbReference type="SUPFAM" id="SSF63380">
    <property type="entry name" value="Riboflavin synthase domain-like"/>
    <property type="match status" value="1"/>
</dbReference>
<dbReference type="GO" id="GO:0160246">
    <property type="term" value="F:NADPH-iron-sulfur [2Fe-2S] protein oxidoreductase activity"/>
    <property type="evidence" value="ECO:0007669"/>
    <property type="project" value="InterPro"/>
</dbReference>
<keyword evidence="6 9" id="KW-0274">FAD</keyword>
<dbReference type="GO" id="GO:0005829">
    <property type="term" value="C:cytosol"/>
    <property type="evidence" value="ECO:0007669"/>
    <property type="project" value="TreeGrafter"/>
</dbReference>
<dbReference type="PANTHER" id="PTHR19384">
    <property type="entry name" value="NITRIC OXIDE SYNTHASE-RELATED"/>
    <property type="match status" value="1"/>
</dbReference>
<dbReference type="SUPFAM" id="SSF52218">
    <property type="entry name" value="Flavoproteins"/>
    <property type="match status" value="1"/>
</dbReference>
<keyword evidence="5 9" id="KW-0288">FMN</keyword>
<dbReference type="PANTHER" id="PTHR19384:SF10">
    <property type="entry name" value="NADPH-DEPENDENT DIFLAVIN OXIDOREDUCTASE 1"/>
    <property type="match status" value="1"/>
</dbReference>
<evidence type="ECO:0000256" key="2">
    <source>
        <dbReference type="ARBA" id="ARBA00001974"/>
    </source>
</evidence>
<dbReference type="PROSITE" id="PS51384">
    <property type="entry name" value="FAD_FR"/>
    <property type="match status" value="1"/>
</dbReference>
<dbReference type="InterPro" id="IPR001709">
    <property type="entry name" value="Flavoprot_Pyr_Nucl_cyt_Rdtase"/>
</dbReference>
<comment type="function">
    <text evidence="9">NADPH-dependent reductase which is a central component of the cytosolic iron-sulfur (Fe-S) protein assembly (CIA) machinery. Transfers electrons from NADPH via its FAD and FMN prosthetic groups to the [2Fe-2S] cluster of DRE2, another key component of the CIA machinery. In turn, this reduced cluster provides electrons for assembly of cytosolic iron-sulfur cluster proteins. Positively controls H(2)O(2)-induced cell death.</text>
</comment>
<dbReference type="InterPro" id="IPR003097">
    <property type="entry name" value="CysJ-like_FAD-binding"/>
</dbReference>
<protein>
    <recommendedName>
        <fullName evidence="9">NADPH-dependent diflavin oxidoreductase 1</fullName>
        <ecNumber evidence="9">1.18.1.-</ecNumber>
    </recommendedName>
    <alternativeName>
        <fullName evidence="9">NADPH-dependent FMN and FAD-containing oxidoreductase</fullName>
    </alternativeName>
</protein>
<feature type="binding site" evidence="9">
    <location>
        <begin position="12"/>
        <end position="17"/>
    </location>
    <ligand>
        <name>FMN</name>
        <dbReference type="ChEBI" id="CHEBI:58210"/>
    </ligand>
</feature>
<evidence type="ECO:0000256" key="7">
    <source>
        <dbReference type="ARBA" id="ARBA00022857"/>
    </source>
</evidence>
<dbReference type="GO" id="GO:0010181">
    <property type="term" value="F:FMN binding"/>
    <property type="evidence" value="ECO:0007669"/>
    <property type="project" value="UniProtKB-UniRule"/>
</dbReference>
<dbReference type="GO" id="GO:0050660">
    <property type="term" value="F:flavin adenine dinucleotide binding"/>
    <property type="evidence" value="ECO:0007669"/>
    <property type="project" value="UniProtKB-UniRule"/>
</dbReference>
<dbReference type="HAMAP" id="MF_03178">
    <property type="entry name" value="NDOR1"/>
    <property type="match status" value="1"/>
</dbReference>
<dbReference type="EC" id="1.18.1.-" evidence="9"/>
<comment type="cofactor">
    <cofactor evidence="1 9">
        <name>FMN</name>
        <dbReference type="ChEBI" id="CHEBI:58210"/>
    </cofactor>
</comment>
<gene>
    <name evidence="9 12" type="primary">TAH18</name>
    <name evidence="12" type="ORF">ATY40_BA7504119</name>
</gene>
<dbReference type="Pfam" id="PF00667">
    <property type="entry name" value="FAD_binding_1"/>
    <property type="match status" value="1"/>
</dbReference>
<evidence type="ECO:0000256" key="1">
    <source>
        <dbReference type="ARBA" id="ARBA00001917"/>
    </source>
</evidence>
<dbReference type="GO" id="GO:0005739">
    <property type="term" value="C:mitochondrion"/>
    <property type="evidence" value="ECO:0007669"/>
    <property type="project" value="UniProtKB-SubCell"/>
</dbReference>
<dbReference type="InterPro" id="IPR017927">
    <property type="entry name" value="FAD-bd_FR_type"/>
</dbReference>
<dbReference type="Proteomes" id="UP000094565">
    <property type="component" value="Chromosome 3"/>
</dbReference>
<feature type="binding site" evidence="9">
    <location>
        <begin position="499"/>
        <end position="503"/>
    </location>
    <ligand>
        <name>NADP(+)</name>
        <dbReference type="ChEBI" id="CHEBI:58349"/>
    </ligand>
</feature>
<comment type="subunit">
    <text evidence="9">Interacts with DRE2; as part of the cytosolic iron-sulfur (Fe-S) protein assembly (CIA) machinery.</text>
</comment>
<dbReference type="Gene3D" id="1.20.990.10">
    <property type="entry name" value="NADPH-cytochrome p450 Reductase, Chain A, domain 3"/>
    <property type="match status" value="1"/>
</dbReference>
<dbReference type="Gene3D" id="3.40.50.80">
    <property type="entry name" value="Nucleotide-binding domain of ferredoxin-NADP reductase (FNR) module"/>
    <property type="match status" value="1"/>
</dbReference>
<keyword evidence="13" id="KW-1185">Reference proteome</keyword>
<dbReference type="GO" id="GO:0050661">
    <property type="term" value="F:NADP binding"/>
    <property type="evidence" value="ECO:0007669"/>
    <property type="project" value="UniProtKB-UniRule"/>
</dbReference>
<dbReference type="SUPFAM" id="SSF52343">
    <property type="entry name" value="Ferredoxin reductase-like, C-terminal NADP-linked domain"/>
    <property type="match status" value="1"/>
</dbReference>
<dbReference type="GO" id="GO:0016226">
    <property type="term" value="P:iron-sulfur cluster assembly"/>
    <property type="evidence" value="ECO:0007669"/>
    <property type="project" value="UniProtKB-UniRule"/>
</dbReference>
<dbReference type="InterPro" id="IPR023173">
    <property type="entry name" value="NADPH_Cyt_P450_Rdtase_alpha"/>
</dbReference>
<dbReference type="EMBL" id="CP014586">
    <property type="protein sequence ID" value="ANZ77224.1"/>
    <property type="molecule type" value="Genomic_DNA"/>
</dbReference>
<comment type="cofactor">
    <cofactor evidence="2 9">
        <name>FAD</name>
        <dbReference type="ChEBI" id="CHEBI:57692"/>
    </cofactor>
</comment>
<evidence type="ECO:0000256" key="6">
    <source>
        <dbReference type="ARBA" id="ARBA00022827"/>
    </source>
</evidence>
<comment type="similarity">
    <text evidence="9">Belongs to the NADPH-dependent diflavin oxidoreductase NDOR1 family.</text>
</comment>
<accession>A0A1B2JGM7</accession>
<comment type="similarity">
    <text evidence="9">In the C-terminal section; belongs to the flavoprotein pyridine nucleotide cytochrome reductase family.</text>
</comment>
<feature type="binding site" evidence="9">
    <location>
        <position position="574"/>
    </location>
    <ligand>
        <name>FAD</name>
        <dbReference type="ChEBI" id="CHEBI:57692"/>
    </ligand>
</feature>
<evidence type="ECO:0000256" key="4">
    <source>
        <dbReference type="ARBA" id="ARBA00022630"/>
    </source>
</evidence>
<comment type="caution">
    <text evidence="9">Lacks conserved residue(s) required for the propagation of feature annotation.</text>
</comment>
<dbReference type="InterPro" id="IPR029039">
    <property type="entry name" value="Flavoprotein-like_sf"/>
</dbReference>
<evidence type="ECO:0000256" key="5">
    <source>
        <dbReference type="ARBA" id="ARBA00022643"/>
    </source>
</evidence>
<feature type="binding site" evidence="9">
    <location>
        <begin position="369"/>
        <end position="372"/>
    </location>
    <ligand>
        <name>FAD</name>
        <dbReference type="ChEBI" id="CHEBI:57692"/>
    </ligand>
</feature>
<name>A0A1B2JGM7_PICPA</name>
<proteinExistence type="inferred from homology"/>
<evidence type="ECO:0000256" key="3">
    <source>
        <dbReference type="ARBA" id="ARBA00022490"/>
    </source>
</evidence>
<dbReference type="InterPro" id="IPR001433">
    <property type="entry name" value="OxRdtase_FAD/NAD-bd"/>
</dbReference>
<evidence type="ECO:0000259" key="10">
    <source>
        <dbReference type="PROSITE" id="PS50902"/>
    </source>
</evidence>